<dbReference type="EMBL" id="CP001403">
    <property type="protein sequence ID" value="ACP44719.1"/>
    <property type="molecule type" value="Genomic_DNA"/>
</dbReference>
<organism evidence="1 2">
    <name type="scientific">Saccharolobus islandicus (strain Y.G.57.14 / Yellowstone #1)</name>
    <name type="common">Sulfolobus islandicus</name>
    <dbReference type="NCBI Taxonomy" id="439386"/>
    <lineage>
        <taxon>Archaea</taxon>
        <taxon>Thermoproteota</taxon>
        <taxon>Thermoprotei</taxon>
        <taxon>Sulfolobales</taxon>
        <taxon>Sulfolobaceae</taxon>
        <taxon>Saccharolobus</taxon>
    </lineage>
</organism>
<dbReference type="Proteomes" id="UP000002308">
    <property type="component" value="Chromosome"/>
</dbReference>
<protein>
    <submittedName>
        <fullName evidence="1">Uncharacterized protein</fullName>
    </submittedName>
</protein>
<dbReference type="KEGG" id="siy:YG5714_0427"/>
<dbReference type="HOGENOM" id="CLU_2911698_0_0_2"/>
<sequence length="61" mass="7123">MRIAEDYETIEAFSTVEDDLHERGYDFVNINIYPLKVTELPIALLVEEMLNSRHDIISIRA</sequence>
<dbReference type="GeneID" id="7808472"/>
<dbReference type="RefSeq" id="WP_012715589.1">
    <property type="nucleotide sequence ID" value="NC_012622.1"/>
</dbReference>
<evidence type="ECO:0000313" key="2">
    <source>
        <dbReference type="Proteomes" id="UP000002308"/>
    </source>
</evidence>
<accession>C3NA35</accession>
<dbReference type="AlphaFoldDB" id="C3NA35"/>
<proteinExistence type="predicted"/>
<evidence type="ECO:0000313" key="1">
    <source>
        <dbReference type="EMBL" id="ACP44719.1"/>
    </source>
</evidence>
<reference evidence="1 2" key="1">
    <citation type="journal article" date="2009" name="Proc. Natl. Acad. Sci. U.S.A.">
        <title>Biogeography of the Sulfolobus islandicus pan-genome.</title>
        <authorList>
            <person name="Reno M.L."/>
            <person name="Held N.L."/>
            <person name="Fields C.J."/>
            <person name="Burke P.V."/>
            <person name="Whitaker R.J."/>
        </authorList>
    </citation>
    <scope>NUCLEOTIDE SEQUENCE [LARGE SCALE GENOMIC DNA]</scope>
    <source>
        <strain evidence="2">Y.G.57.14 / Yellowstone #1</strain>
    </source>
</reference>
<name>C3NA35_SACI7</name>
<gene>
    <name evidence="1" type="ordered locus">YG5714_0427</name>
</gene>